<accession>A0A834SFY6</accession>
<organism evidence="1 2">
    <name type="scientific">Senna tora</name>
    <dbReference type="NCBI Taxonomy" id="362788"/>
    <lineage>
        <taxon>Eukaryota</taxon>
        <taxon>Viridiplantae</taxon>
        <taxon>Streptophyta</taxon>
        <taxon>Embryophyta</taxon>
        <taxon>Tracheophyta</taxon>
        <taxon>Spermatophyta</taxon>
        <taxon>Magnoliopsida</taxon>
        <taxon>eudicotyledons</taxon>
        <taxon>Gunneridae</taxon>
        <taxon>Pentapetalae</taxon>
        <taxon>rosids</taxon>
        <taxon>fabids</taxon>
        <taxon>Fabales</taxon>
        <taxon>Fabaceae</taxon>
        <taxon>Caesalpinioideae</taxon>
        <taxon>Cassia clade</taxon>
        <taxon>Senna</taxon>
    </lineage>
</organism>
<sequence length="39" mass="4357">MAPSSQHEITPRNSLASPFTEVPLVCSRTHHMRIDPLSL</sequence>
<dbReference type="Proteomes" id="UP000634136">
    <property type="component" value="Unassembled WGS sequence"/>
</dbReference>
<evidence type="ECO:0000313" key="2">
    <source>
        <dbReference type="Proteomes" id="UP000634136"/>
    </source>
</evidence>
<dbReference type="AlphaFoldDB" id="A0A834SFY6"/>
<reference evidence="1" key="1">
    <citation type="submission" date="2020-09" db="EMBL/GenBank/DDBJ databases">
        <title>Genome-Enabled Discovery of Anthraquinone Biosynthesis in Senna tora.</title>
        <authorList>
            <person name="Kang S.-H."/>
            <person name="Pandey R.P."/>
            <person name="Lee C.-M."/>
            <person name="Sim J.-S."/>
            <person name="Jeong J.-T."/>
            <person name="Choi B.-S."/>
            <person name="Jung M."/>
            <person name="Ginzburg D."/>
            <person name="Zhao K."/>
            <person name="Won S.Y."/>
            <person name="Oh T.-J."/>
            <person name="Yu Y."/>
            <person name="Kim N.-H."/>
            <person name="Lee O.R."/>
            <person name="Lee T.-H."/>
            <person name="Bashyal P."/>
            <person name="Kim T.-S."/>
            <person name="Lee W.-H."/>
            <person name="Kawkins C."/>
            <person name="Kim C.-K."/>
            <person name="Kim J.S."/>
            <person name="Ahn B.O."/>
            <person name="Rhee S.Y."/>
            <person name="Sohng J.K."/>
        </authorList>
    </citation>
    <scope>NUCLEOTIDE SEQUENCE</scope>
    <source>
        <tissue evidence="1">Leaf</tissue>
    </source>
</reference>
<evidence type="ECO:0000313" key="1">
    <source>
        <dbReference type="EMBL" id="KAF7802707.1"/>
    </source>
</evidence>
<name>A0A834SFY6_9FABA</name>
<keyword evidence="2" id="KW-1185">Reference proteome</keyword>
<proteinExistence type="predicted"/>
<protein>
    <submittedName>
        <fullName evidence="1">Uncharacterized protein</fullName>
    </submittedName>
</protein>
<gene>
    <name evidence="1" type="ORF">G2W53_041818</name>
</gene>
<dbReference type="EMBL" id="JAAIUW010000013">
    <property type="protein sequence ID" value="KAF7802707.1"/>
    <property type="molecule type" value="Genomic_DNA"/>
</dbReference>
<comment type="caution">
    <text evidence="1">The sequence shown here is derived from an EMBL/GenBank/DDBJ whole genome shotgun (WGS) entry which is preliminary data.</text>
</comment>